<dbReference type="NCBIfam" id="TIGR02532">
    <property type="entry name" value="IV_pilin_GFxxxE"/>
    <property type="match status" value="1"/>
</dbReference>
<dbReference type="PANTHER" id="PTHR30093">
    <property type="entry name" value="GENERAL SECRETION PATHWAY PROTEIN G"/>
    <property type="match status" value="1"/>
</dbReference>
<gene>
    <name evidence="3" type="ORF">Spa11_34190</name>
</gene>
<evidence type="ECO:0000259" key="2">
    <source>
        <dbReference type="Pfam" id="PF07596"/>
    </source>
</evidence>
<dbReference type="Pfam" id="PF07596">
    <property type="entry name" value="SBP_bac_10"/>
    <property type="match status" value="1"/>
</dbReference>
<reference evidence="3 4" key="1">
    <citation type="submission" date="2019-02" db="EMBL/GenBank/DDBJ databases">
        <title>Deep-cultivation of Planctomycetes and their phenomic and genomic characterization uncovers novel biology.</title>
        <authorList>
            <person name="Wiegand S."/>
            <person name="Jogler M."/>
            <person name="Boedeker C."/>
            <person name="Pinto D."/>
            <person name="Vollmers J."/>
            <person name="Rivas-Marin E."/>
            <person name="Kohn T."/>
            <person name="Peeters S.H."/>
            <person name="Heuer A."/>
            <person name="Rast P."/>
            <person name="Oberbeckmann S."/>
            <person name="Bunk B."/>
            <person name="Jeske O."/>
            <person name="Meyerdierks A."/>
            <person name="Storesund J.E."/>
            <person name="Kallscheuer N."/>
            <person name="Luecker S."/>
            <person name="Lage O.M."/>
            <person name="Pohl T."/>
            <person name="Merkel B.J."/>
            <person name="Hornburger P."/>
            <person name="Mueller R.-W."/>
            <person name="Bruemmer F."/>
            <person name="Labrenz M."/>
            <person name="Spormann A.M."/>
            <person name="Op den Camp H."/>
            <person name="Overmann J."/>
            <person name="Amann R."/>
            <person name="Jetten M.S.M."/>
            <person name="Mascher T."/>
            <person name="Medema M.H."/>
            <person name="Devos D.P."/>
            <person name="Kaster A.-K."/>
            <person name="Ovreas L."/>
            <person name="Rohde M."/>
            <person name="Galperin M.Y."/>
            <person name="Jogler C."/>
        </authorList>
    </citation>
    <scope>NUCLEOTIDE SEQUENCE [LARGE SCALE GENOMIC DNA]</scope>
    <source>
        <strain evidence="3 4">Spa11</strain>
    </source>
</reference>
<evidence type="ECO:0000256" key="1">
    <source>
        <dbReference type="SAM" id="MobiDB-lite"/>
    </source>
</evidence>
<feature type="compositionally biased region" description="Acidic residues" evidence="1">
    <location>
        <begin position="77"/>
        <end position="88"/>
    </location>
</feature>
<name>A0A518KBN1_9BACT</name>
<accession>A0A518KBN1</accession>
<dbReference type="EMBL" id="CP036349">
    <property type="protein sequence ID" value="QDV75206.1"/>
    <property type="molecule type" value="Genomic_DNA"/>
</dbReference>
<dbReference type="InterPro" id="IPR012902">
    <property type="entry name" value="N_methyl_site"/>
</dbReference>
<dbReference type="RefSeq" id="WP_145114293.1">
    <property type="nucleotide sequence ID" value="NZ_CP036349.1"/>
</dbReference>
<keyword evidence="4" id="KW-1185">Reference proteome</keyword>
<dbReference type="Gene3D" id="3.30.700.10">
    <property type="entry name" value="Glycoprotein, Type 4 Pilin"/>
    <property type="match status" value="1"/>
</dbReference>
<evidence type="ECO:0000313" key="4">
    <source>
        <dbReference type="Proteomes" id="UP000316426"/>
    </source>
</evidence>
<feature type="domain" description="DUF1559" evidence="2">
    <location>
        <begin position="32"/>
        <end position="102"/>
    </location>
</feature>
<protein>
    <recommendedName>
        <fullName evidence="2">DUF1559 domain-containing protein</fullName>
    </recommendedName>
</protein>
<evidence type="ECO:0000313" key="3">
    <source>
        <dbReference type="EMBL" id="QDV75206.1"/>
    </source>
</evidence>
<dbReference type="Pfam" id="PF07963">
    <property type="entry name" value="N_methyl"/>
    <property type="match status" value="1"/>
</dbReference>
<dbReference type="PROSITE" id="PS00409">
    <property type="entry name" value="PROKAR_NTER_METHYL"/>
    <property type="match status" value="1"/>
</dbReference>
<feature type="region of interest" description="Disordered" evidence="1">
    <location>
        <begin position="68"/>
        <end position="88"/>
    </location>
</feature>
<sequence length="299" mass="33274">MSLKRSGFTLVELLVVIAIIGVLVAMLLPAIQAARATARRSQCANNLRQIGLAVHGYVGVHRGQFPFISGHEHGHEEEEEEDEHEDERDISWIRTLAPYLEGVDSIRLCPEHHARIEQSMVSRKDADGNVIETALVMTRDEYDRAKATGSLDPNVEVRVIDTSYALNGFLSRKDKPPVGAPPPVIAAHNAEQYGKVDNINRLQETHGTLLAVEASEFSLAVHYDHVHSYDWFSEENLAANGPGQREVWHAVTAELVVDRHQGNTANYLYVDGHVEAISADQIGEWCDEGFNFAIPPEFR</sequence>
<dbReference type="PANTHER" id="PTHR30093:SF2">
    <property type="entry name" value="TYPE II SECRETION SYSTEM PROTEIN H"/>
    <property type="match status" value="1"/>
</dbReference>
<dbReference type="SUPFAM" id="SSF54523">
    <property type="entry name" value="Pili subunits"/>
    <property type="match status" value="1"/>
</dbReference>
<proteinExistence type="predicted"/>
<organism evidence="3 4">
    <name type="scientific">Botrimarina mediterranea</name>
    <dbReference type="NCBI Taxonomy" id="2528022"/>
    <lineage>
        <taxon>Bacteria</taxon>
        <taxon>Pseudomonadati</taxon>
        <taxon>Planctomycetota</taxon>
        <taxon>Planctomycetia</taxon>
        <taxon>Pirellulales</taxon>
        <taxon>Lacipirellulaceae</taxon>
        <taxon>Botrimarina</taxon>
    </lineage>
</organism>
<dbReference type="InterPro" id="IPR045584">
    <property type="entry name" value="Pilin-like"/>
</dbReference>
<dbReference type="AlphaFoldDB" id="A0A518KBN1"/>
<dbReference type="InterPro" id="IPR011453">
    <property type="entry name" value="DUF1559"/>
</dbReference>
<dbReference type="KEGG" id="bmei:Spa11_34190"/>
<dbReference type="Proteomes" id="UP000316426">
    <property type="component" value="Chromosome"/>
</dbReference>